<accession>A0A0G0NB18</accession>
<keyword evidence="1" id="KW-1133">Transmembrane helix</keyword>
<sequence length="158" mass="17377">MEGKKVFKTVLILLAFVFSILIGLGIYFLNKADVPSIEGISAEEVQSLNMEQVIDCGSVVSPETIDCSEKNLKTCSPAKGIITRYSSDVELELIVDGYNKDNLCSYRVTALPFLEVGGMYINCLVPRAEFSQVVQSEGGISNVYCQGTLIDFMNKKEK</sequence>
<gene>
    <name evidence="2" type="ORF">UT41_C0001G0187</name>
</gene>
<evidence type="ECO:0000313" key="3">
    <source>
        <dbReference type="Proteomes" id="UP000034665"/>
    </source>
</evidence>
<keyword evidence="1" id="KW-0472">Membrane</keyword>
<name>A0A0G0NB18_9BACT</name>
<evidence type="ECO:0000256" key="1">
    <source>
        <dbReference type="SAM" id="Phobius"/>
    </source>
</evidence>
<protein>
    <submittedName>
        <fullName evidence="2">Uncharacterized protein</fullName>
    </submittedName>
</protein>
<dbReference type="STRING" id="1619013.UT41_C0001G0187"/>
<proteinExistence type="predicted"/>
<dbReference type="AlphaFoldDB" id="A0A0G0NB18"/>
<reference evidence="2 3" key="1">
    <citation type="journal article" date="2015" name="Nature">
        <title>rRNA introns, odd ribosomes, and small enigmatic genomes across a large radiation of phyla.</title>
        <authorList>
            <person name="Brown C.T."/>
            <person name="Hug L.A."/>
            <person name="Thomas B.C."/>
            <person name="Sharon I."/>
            <person name="Castelle C.J."/>
            <person name="Singh A."/>
            <person name="Wilkins M.J."/>
            <person name="Williams K.H."/>
            <person name="Banfield J.F."/>
        </authorList>
    </citation>
    <scope>NUCLEOTIDE SEQUENCE [LARGE SCALE GENOMIC DNA]</scope>
</reference>
<evidence type="ECO:0000313" key="2">
    <source>
        <dbReference type="EMBL" id="KKR12643.1"/>
    </source>
</evidence>
<keyword evidence="1" id="KW-0812">Transmembrane</keyword>
<organism evidence="2 3">
    <name type="scientific">Candidatus Wolfebacteria bacterium GW2011_GWC2_39_22</name>
    <dbReference type="NCBI Taxonomy" id="1619013"/>
    <lineage>
        <taxon>Bacteria</taxon>
        <taxon>Candidatus Wolfeibacteriota</taxon>
    </lineage>
</organism>
<feature type="transmembrane region" description="Helical" evidence="1">
    <location>
        <begin position="6"/>
        <end position="29"/>
    </location>
</feature>
<dbReference type="PATRIC" id="fig|1619013.3.peg.193"/>
<dbReference type="EMBL" id="LBWR01000001">
    <property type="protein sequence ID" value="KKR12643.1"/>
    <property type="molecule type" value="Genomic_DNA"/>
</dbReference>
<comment type="caution">
    <text evidence="2">The sequence shown here is derived from an EMBL/GenBank/DDBJ whole genome shotgun (WGS) entry which is preliminary data.</text>
</comment>
<dbReference type="Proteomes" id="UP000034665">
    <property type="component" value="Unassembled WGS sequence"/>
</dbReference>